<keyword evidence="3" id="KW-1185">Reference proteome</keyword>
<evidence type="ECO:0000313" key="3">
    <source>
        <dbReference type="Proteomes" id="UP000269692"/>
    </source>
</evidence>
<comment type="caution">
    <text evidence="2">The sequence shown here is derived from an EMBL/GenBank/DDBJ whole genome shotgun (WGS) entry which is preliminary data.</text>
</comment>
<accession>A0A3L7AK00</accession>
<dbReference type="Proteomes" id="UP000269692">
    <property type="component" value="Unassembled WGS sequence"/>
</dbReference>
<organism evidence="2 3">
    <name type="scientific">Xanthobacter tagetidis</name>
    <dbReference type="NCBI Taxonomy" id="60216"/>
    <lineage>
        <taxon>Bacteria</taxon>
        <taxon>Pseudomonadati</taxon>
        <taxon>Pseudomonadota</taxon>
        <taxon>Alphaproteobacteria</taxon>
        <taxon>Hyphomicrobiales</taxon>
        <taxon>Xanthobacteraceae</taxon>
        <taxon>Xanthobacter</taxon>
    </lineage>
</organism>
<sequence>MGSLTSVLTLRLVDQVTGPAAKAAKSIKGLDADARRASGVKGGLLAAGGRAGGLAALGGRTLLTGAAVAGGAKIVKDAVTDFAALDRRMSYVGLTADATAEQTRRATLELRRMAQMPGSPGLDKTVEGLESLVASGRALPEAMSFLPAVTRTAVAANASVEDIATSADALASHFKISGEQMQGAFDTLVAGGKLGKFELKDMARYLPSLGPAAAAVGFKGAEGLKRFVAVLQTIRAGTGTAEEAATAAGNVFQKMESEETVKKFSKFGIDLRKEMARARKEGKDLFETFIQLSGRALKGDISKLPQLFTDVQVANGMRALMTMPDLMRQFNAALKNVDGSTMKDFARVAGDAQDKLDRLSAVFNDLQLQLGDAAAPAATGFMHRLQLEIRQVQAHLEDLAAWFQHNTGMTPAEAALKLGNFGGETDADMKARLDREDEERRNPLLRDERAARGRYEKLGGSVAALSARAGKIDPRRATTGEMAVLGNLRVAQEELDAAVNAYLEAGRRARQAEFAAPGPATAEDMVGVGSIGPLKGALNMQTEAANAGATAMAAFTSAMEQQMAQTLALADRFVAQLQAKLSFTASPTIAPNVVAPAGGGAPAGGAPGKQSRALTGSDARRIVRFEGDRMYKSTGLA</sequence>
<dbReference type="EMBL" id="RCTF01000003">
    <property type="protein sequence ID" value="RLP80587.1"/>
    <property type="molecule type" value="Genomic_DNA"/>
</dbReference>
<dbReference type="InterPro" id="IPR010090">
    <property type="entry name" value="Phage_tape_meas"/>
</dbReference>
<feature type="domain" description="Phage tail tape measure protein" evidence="1">
    <location>
        <begin position="126"/>
        <end position="337"/>
    </location>
</feature>
<evidence type="ECO:0000259" key="1">
    <source>
        <dbReference type="Pfam" id="PF10145"/>
    </source>
</evidence>
<dbReference type="NCBIfam" id="TIGR01760">
    <property type="entry name" value="tape_meas_TP901"/>
    <property type="match status" value="1"/>
</dbReference>
<evidence type="ECO:0000313" key="2">
    <source>
        <dbReference type="EMBL" id="RLP80587.1"/>
    </source>
</evidence>
<dbReference type="Pfam" id="PF10145">
    <property type="entry name" value="PhageMin_Tail"/>
    <property type="match status" value="1"/>
</dbReference>
<reference evidence="2 3" key="1">
    <citation type="submission" date="2018-10" db="EMBL/GenBank/DDBJ databases">
        <title>Xanthobacter tagetidis genome sequencing and assembly.</title>
        <authorList>
            <person name="Maclea K.S."/>
            <person name="Goen A.E."/>
            <person name="Fatima S.A."/>
        </authorList>
    </citation>
    <scope>NUCLEOTIDE SEQUENCE [LARGE SCALE GENOMIC DNA]</scope>
    <source>
        <strain evidence="2 3">ATCC 700314</strain>
    </source>
</reference>
<name>A0A3L7AK00_9HYPH</name>
<gene>
    <name evidence="2" type="ORF">D9R14_05940</name>
</gene>
<dbReference type="AlphaFoldDB" id="A0A3L7AK00"/>
<proteinExistence type="predicted"/>
<protein>
    <submittedName>
        <fullName evidence="2">Phage tail tape measure protein</fullName>
    </submittedName>
</protein>
<dbReference type="OrthoDB" id="8019720at2"/>
<dbReference type="RefSeq" id="WP_121622380.1">
    <property type="nucleotide sequence ID" value="NZ_JACIIW010000006.1"/>
</dbReference>